<proteinExistence type="inferred from homology"/>
<evidence type="ECO:0000256" key="1">
    <source>
        <dbReference type="ARBA" id="ARBA00006479"/>
    </source>
</evidence>
<name>A0A1J4P3Y2_9ACTN</name>
<protein>
    <recommendedName>
        <fullName evidence="5">HTH marR-type domain-containing protein</fullName>
    </recommendedName>
</protein>
<reference evidence="3" key="1">
    <citation type="submission" date="2016-10" db="EMBL/GenBank/DDBJ databases">
        <title>Genome sequence of Streptomyces mangrovisoli MUSC 149.</title>
        <authorList>
            <person name="Lee L.-H."/>
            <person name="Ser H.-L."/>
        </authorList>
    </citation>
    <scope>NUCLEOTIDE SEQUENCE [LARGE SCALE GENOMIC DNA]</scope>
    <source>
        <strain evidence="3">MUSC 149</strain>
    </source>
</reference>
<dbReference type="InterPro" id="IPR043129">
    <property type="entry name" value="ATPase_NBD"/>
</dbReference>
<dbReference type="PANTHER" id="PTHR18964:SF173">
    <property type="entry name" value="GLUCOKINASE"/>
    <property type="match status" value="1"/>
</dbReference>
<dbReference type="SUPFAM" id="SSF46785">
    <property type="entry name" value="Winged helix' DNA-binding domain"/>
    <property type="match status" value="1"/>
</dbReference>
<sequence>MEQNDGGTTGAGRASRAHSGTRHQNVQRVLEALRLSGPSSQAALARRTDLSRATVNSIVKTLREQGVAKLMPVNGRESLVALVSNQGAVVAVQVNVDSLRAALLDFGAGTRLDAAAALRVSDGEGGGHAGLVLDMVRSLAARAGMQPSDLAGVTVGMQAPLARATGTVTSWARLQLPAWKDVVVAETLQDALGAPVFAENDANLAALAEWTWGAGRGSTDFLYVMCSAGVGGGLIIDGRIHRGGDGLAGEIGHLVLEPSGPVCFCGSRGCLTTFVSERSILHALAASGNSLGSLHAVVDGARRGDPACRRVLFEAGRHLGRAFASTAKVMAPSVVAVGGILGEAGPLVFDGLLSSVEVQSLKMVSPGIRFLPAVLGDDATLLGGVALALTESGGGASALPEWARRTHTVRVSNDRAHNR</sequence>
<dbReference type="RefSeq" id="WP_063777691.1">
    <property type="nucleotide sequence ID" value="NZ_LAVA02000016.1"/>
</dbReference>
<dbReference type="EMBL" id="LAVA02000016">
    <property type="protein sequence ID" value="OIJ68468.1"/>
    <property type="molecule type" value="Genomic_DNA"/>
</dbReference>
<comment type="similarity">
    <text evidence="1">Belongs to the ROK (NagC/XylR) family.</text>
</comment>
<accession>A0A1J4P3Y2</accession>
<dbReference type="Pfam" id="PF00480">
    <property type="entry name" value="ROK"/>
    <property type="match status" value="1"/>
</dbReference>
<dbReference type="Proteomes" id="UP000034196">
    <property type="component" value="Unassembled WGS sequence"/>
</dbReference>
<dbReference type="SUPFAM" id="SSF53067">
    <property type="entry name" value="Actin-like ATPase domain"/>
    <property type="match status" value="1"/>
</dbReference>
<dbReference type="Pfam" id="PF13412">
    <property type="entry name" value="HTH_24"/>
    <property type="match status" value="1"/>
</dbReference>
<feature type="region of interest" description="Disordered" evidence="2">
    <location>
        <begin position="1"/>
        <end position="24"/>
    </location>
</feature>
<dbReference type="InterPro" id="IPR000600">
    <property type="entry name" value="ROK"/>
</dbReference>
<evidence type="ECO:0000313" key="4">
    <source>
        <dbReference type="Proteomes" id="UP000034196"/>
    </source>
</evidence>
<dbReference type="Gene3D" id="3.30.420.40">
    <property type="match status" value="2"/>
</dbReference>
<dbReference type="InterPro" id="IPR036390">
    <property type="entry name" value="WH_DNA-bd_sf"/>
</dbReference>
<dbReference type="InterPro" id="IPR036388">
    <property type="entry name" value="WH-like_DNA-bd_sf"/>
</dbReference>
<evidence type="ECO:0000256" key="2">
    <source>
        <dbReference type="SAM" id="MobiDB-lite"/>
    </source>
</evidence>
<evidence type="ECO:0008006" key="5">
    <source>
        <dbReference type="Google" id="ProtNLM"/>
    </source>
</evidence>
<evidence type="ECO:0000313" key="3">
    <source>
        <dbReference type="EMBL" id="OIJ68468.1"/>
    </source>
</evidence>
<gene>
    <name evidence="3" type="ORF">WN71_007695</name>
</gene>
<dbReference type="PANTHER" id="PTHR18964">
    <property type="entry name" value="ROK (REPRESSOR, ORF, KINASE) FAMILY"/>
    <property type="match status" value="1"/>
</dbReference>
<organism evidence="3 4">
    <name type="scientific">Streptomyces mangrovisoli</name>
    <dbReference type="NCBI Taxonomy" id="1428628"/>
    <lineage>
        <taxon>Bacteria</taxon>
        <taxon>Bacillati</taxon>
        <taxon>Actinomycetota</taxon>
        <taxon>Actinomycetes</taxon>
        <taxon>Kitasatosporales</taxon>
        <taxon>Streptomycetaceae</taxon>
        <taxon>Streptomyces</taxon>
    </lineage>
</organism>
<keyword evidence="4" id="KW-1185">Reference proteome</keyword>
<dbReference type="Gene3D" id="1.10.10.10">
    <property type="entry name" value="Winged helix-like DNA-binding domain superfamily/Winged helix DNA-binding domain"/>
    <property type="match status" value="1"/>
</dbReference>
<dbReference type="STRING" id="1428628.WN71_007695"/>
<dbReference type="AlphaFoldDB" id="A0A1J4P3Y2"/>
<comment type="caution">
    <text evidence="3">The sequence shown here is derived from an EMBL/GenBank/DDBJ whole genome shotgun (WGS) entry which is preliminary data.</text>
</comment>